<dbReference type="Proteomes" id="UP000261222">
    <property type="component" value="Unassembled WGS sequence"/>
</dbReference>
<keyword evidence="6 7" id="KW-0472">Membrane</keyword>
<proteinExistence type="predicted"/>
<feature type="transmembrane region" description="Helical" evidence="7">
    <location>
        <begin position="169"/>
        <end position="192"/>
    </location>
</feature>
<organism evidence="8 9">
    <name type="scientific">Blautia obeum</name>
    <dbReference type="NCBI Taxonomy" id="40520"/>
    <lineage>
        <taxon>Bacteria</taxon>
        <taxon>Bacillati</taxon>
        <taxon>Bacillota</taxon>
        <taxon>Clostridia</taxon>
        <taxon>Lachnospirales</taxon>
        <taxon>Lachnospiraceae</taxon>
        <taxon>Blautia</taxon>
    </lineage>
</organism>
<evidence type="ECO:0000313" key="8">
    <source>
        <dbReference type="EMBL" id="RGN04812.1"/>
    </source>
</evidence>
<sequence length="446" mass="48994">MSRPKSKEMDLTVGNPFWSLLKFAIPVILGNLFQLFYTLADSVIVGKTLGADSLAAVGATSIIIYFVFCFINGFTGGFGICLGQRCGAKDEKGMRKSVAVSTLLSIIFTIVLALICCLLAHQILRWMQIPEDISGEAYDYMFVVLLGTGATVFYNMISNMLRALGDSKTPLYFLVFSSVLNIFLDILFIVPFHMGVAGAAWATILSQFLSALFSLLVGLKNFPVLHLHREDFHDIRGTISLHLKTGFPMGFQMSVMCIGQLSMQTVVNSLGTAAVAGYTAASKADQLSVLVNNAMMTAISNYVAQNFGAGKRERIRQGVRACLIQTETFNLIMCIGILLLRHPIVQMFLSDPTKEIYHYSDMYLTIVAPFYFILGLLAVYRTSIQSMQNGRAPFAACMIELVMRIAATVGLSGMIGYTSVCIASPLAWIGACSLLIPVYYKMMRRI</sequence>
<dbReference type="PANTHER" id="PTHR43549">
    <property type="entry name" value="MULTIDRUG RESISTANCE PROTEIN YPNP-RELATED"/>
    <property type="match status" value="1"/>
</dbReference>
<accession>A0A3E5A6Z5</accession>
<feature type="transmembrane region" description="Helical" evidence="7">
    <location>
        <begin position="20"/>
        <end position="39"/>
    </location>
</feature>
<feature type="transmembrane region" description="Helical" evidence="7">
    <location>
        <begin position="321"/>
        <end position="342"/>
    </location>
</feature>
<reference evidence="8 9" key="1">
    <citation type="submission" date="2018-08" db="EMBL/GenBank/DDBJ databases">
        <title>A genome reference for cultivated species of the human gut microbiota.</title>
        <authorList>
            <person name="Zou Y."/>
            <person name="Xue W."/>
            <person name="Luo G."/>
        </authorList>
    </citation>
    <scope>NUCLEOTIDE SEQUENCE [LARGE SCALE GENOMIC DNA]</scope>
    <source>
        <strain evidence="8 9">OM06-11AA</strain>
    </source>
</reference>
<dbReference type="PANTHER" id="PTHR43549:SF3">
    <property type="entry name" value="MULTIDRUG RESISTANCE PROTEIN YPNP-RELATED"/>
    <property type="match status" value="1"/>
</dbReference>
<protein>
    <submittedName>
        <fullName evidence="8">MATE family efflux transporter</fullName>
    </submittedName>
</protein>
<dbReference type="RefSeq" id="WP_005422080.1">
    <property type="nucleotide sequence ID" value="NZ_QSUB01000003.1"/>
</dbReference>
<feature type="transmembrane region" description="Helical" evidence="7">
    <location>
        <begin position="417"/>
        <end position="440"/>
    </location>
</feature>
<evidence type="ECO:0000313" key="9">
    <source>
        <dbReference type="Proteomes" id="UP000261222"/>
    </source>
</evidence>
<dbReference type="GO" id="GO:0005886">
    <property type="term" value="C:plasma membrane"/>
    <property type="evidence" value="ECO:0007669"/>
    <property type="project" value="UniProtKB-SubCell"/>
</dbReference>
<name>A0A3E5A6Z5_9FIRM</name>
<dbReference type="InterPro" id="IPR052031">
    <property type="entry name" value="Membrane_Transporter-Flippase"/>
</dbReference>
<gene>
    <name evidence="8" type="ORF">DXB81_08225</name>
</gene>
<evidence type="ECO:0000256" key="2">
    <source>
        <dbReference type="ARBA" id="ARBA00022448"/>
    </source>
</evidence>
<evidence type="ECO:0000256" key="3">
    <source>
        <dbReference type="ARBA" id="ARBA00022475"/>
    </source>
</evidence>
<evidence type="ECO:0000256" key="4">
    <source>
        <dbReference type="ARBA" id="ARBA00022692"/>
    </source>
</evidence>
<dbReference type="AlphaFoldDB" id="A0A3E5A6Z5"/>
<dbReference type="Pfam" id="PF01554">
    <property type="entry name" value="MatE"/>
    <property type="match status" value="2"/>
</dbReference>
<dbReference type="CDD" id="cd13138">
    <property type="entry name" value="MATE_yoeA_like"/>
    <property type="match status" value="1"/>
</dbReference>
<feature type="transmembrane region" description="Helical" evidence="7">
    <location>
        <begin position="362"/>
        <end position="380"/>
    </location>
</feature>
<keyword evidence="5 7" id="KW-1133">Transmembrane helix</keyword>
<feature type="transmembrane region" description="Helical" evidence="7">
    <location>
        <begin position="392"/>
        <end position="411"/>
    </location>
</feature>
<dbReference type="EMBL" id="QSUB01000003">
    <property type="protein sequence ID" value="RGN04812.1"/>
    <property type="molecule type" value="Genomic_DNA"/>
</dbReference>
<dbReference type="PIRSF" id="PIRSF006603">
    <property type="entry name" value="DinF"/>
    <property type="match status" value="1"/>
</dbReference>
<feature type="transmembrane region" description="Helical" evidence="7">
    <location>
        <begin position="59"/>
        <end position="82"/>
    </location>
</feature>
<feature type="transmembrane region" description="Helical" evidence="7">
    <location>
        <begin position="103"/>
        <end position="125"/>
    </location>
</feature>
<evidence type="ECO:0000256" key="5">
    <source>
        <dbReference type="ARBA" id="ARBA00022989"/>
    </source>
</evidence>
<dbReference type="InterPro" id="IPR002528">
    <property type="entry name" value="MATE_fam"/>
</dbReference>
<dbReference type="GeneID" id="79803094"/>
<comment type="subcellular location">
    <subcellularLocation>
        <location evidence="1">Cell membrane</location>
        <topology evidence="1">Multi-pass membrane protein</topology>
    </subcellularLocation>
</comment>
<keyword evidence="4 7" id="KW-0812">Transmembrane</keyword>
<keyword evidence="3" id="KW-1003">Cell membrane</keyword>
<evidence type="ECO:0000256" key="1">
    <source>
        <dbReference type="ARBA" id="ARBA00004651"/>
    </source>
</evidence>
<dbReference type="GO" id="GO:0015297">
    <property type="term" value="F:antiporter activity"/>
    <property type="evidence" value="ECO:0007669"/>
    <property type="project" value="InterPro"/>
</dbReference>
<feature type="transmembrane region" description="Helical" evidence="7">
    <location>
        <begin position="198"/>
        <end position="219"/>
    </location>
</feature>
<feature type="transmembrane region" description="Helical" evidence="7">
    <location>
        <begin position="137"/>
        <end position="157"/>
    </location>
</feature>
<keyword evidence="2" id="KW-0813">Transport</keyword>
<dbReference type="NCBIfam" id="TIGR00797">
    <property type="entry name" value="matE"/>
    <property type="match status" value="1"/>
</dbReference>
<evidence type="ECO:0000256" key="7">
    <source>
        <dbReference type="SAM" id="Phobius"/>
    </source>
</evidence>
<dbReference type="InterPro" id="IPR048279">
    <property type="entry name" value="MdtK-like"/>
</dbReference>
<dbReference type="GO" id="GO:0042910">
    <property type="term" value="F:xenobiotic transmembrane transporter activity"/>
    <property type="evidence" value="ECO:0007669"/>
    <property type="project" value="InterPro"/>
</dbReference>
<evidence type="ECO:0000256" key="6">
    <source>
        <dbReference type="ARBA" id="ARBA00023136"/>
    </source>
</evidence>
<comment type="caution">
    <text evidence="8">The sequence shown here is derived from an EMBL/GenBank/DDBJ whole genome shotgun (WGS) entry which is preliminary data.</text>
</comment>